<evidence type="ECO:0000313" key="2">
    <source>
        <dbReference type="EMBL" id="KAL1838737.1"/>
    </source>
</evidence>
<evidence type="ECO:0000313" key="3">
    <source>
        <dbReference type="Proteomes" id="UP001586593"/>
    </source>
</evidence>
<feature type="region of interest" description="Disordered" evidence="1">
    <location>
        <begin position="1"/>
        <end position="108"/>
    </location>
</feature>
<dbReference type="Proteomes" id="UP001586593">
    <property type="component" value="Unassembled WGS sequence"/>
</dbReference>
<feature type="compositionally biased region" description="Low complexity" evidence="1">
    <location>
        <begin position="37"/>
        <end position="46"/>
    </location>
</feature>
<sequence>MRAEGSCGLSSQDLSGRARSPSRTYQVLHEDGTASHLTRLTTGLRTNRQRRSQRDERQFADFEKAGPSKQKSVDENKKDRSVAIEARPSLSLPSRNPPQARDTEATRYPEYGSTHIFTAGTIDTQHRRSTLLPYSSSHITFMVTGNGHSDPQSSRM</sequence>
<evidence type="ECO:0000256" key="1">
    <source>
        <dbReference type="SAM" id="MobiDB-lite"/>
    </source>
</evidence>
<gene>
    <name evidence="2" type="ORF">VTK73DRAFT_4256</name>
</gene>
<name>A0ABR3VAC3_9PEZI</name>
<feature type="compositionally biased region" description="Basic and acidic residues" evidence="1">
    <location>
        <begin position="52"/>
        <end position="82"/>
    </location>
</feature>
<protein>
    <submittedName>
        <fullName evidence="2">Uncharacterized protein</fullName>
    </submittedName>
</protein>
<comment type="caution">
    <text evidence="2">The sequence shown here is derived from an EMBL/GenBank/DDBJ whole genome shotgun (WGS) entry which is preliminary data.</text>
</comment>
<dbReference type="EMBL" id="JAZHXJ010002432">
    <property type="protein sequence ID" value="KAL1838737.1"/>
    <property type="molecule type" value="Genomic_DNA"/>
</dbReference>
<accession>A0ABR3VAC3</accession>
<feature type="compositionally biased region" description="Low complexity" evidence="1">
    <location>
        <begin position="87"/>
        <end position="98"/>
    </location>
</feature>
<organism evidence="2 3">
    <name type="scientific">Phialemonium thermophilum</name>
    <dbReference type="NCBI Taxonomy" id="223376"/>
    <lineage>
        <taxon>Eukaryota</taxon>
        <taxon>Fungi</taxon>
        <taxon>Dikarya</taxon>
        <taxon>Ascomycota</taxon>
        <taxon>Pezizomycotina</taxon>
        <taxon>Sordariomycetes</taxon>
        <taxon>Sordariomycetidae</taxon>
        <taxon>Cephalothecales</taxon>
        <taxon>Cephalothecaceae</taxon>
        <taxon>Phialemonium</taxon>
    </lineage>
</organism>
<keyword evidence="3" id="KW-1185">Reference proteome</keyword>
<reference evidence="2 3" key="1">
    <citation type="journal article" date="2024" name="Commun. Biol.">
        <title>Comparative genomic analysis of thermophilic fungi reveals convergent evolutionary adaptations and gene losses.</title>
        <authorList>
            <person name="Steindorff A.S."/>
            <person name="Aguilar-Pontes M.V."/>
            <person name="Robinson A.J."/>
            <person name="Andreopoulos B."/>
            <person name="LaButti K."/>
            <person name="Kuo A."/>
            <person name="Mondo S."/>
            <person name="Riley R."/>
            <person name="Otillar R."/>
            <person name="Haridas S."/>
            <person name="Lipzen A."/>
            <person name="Grimwood J."/>
            <person name="Schmutz J."/>
            <person name="Clum A."/>
            <person name="Reid I.D."/>
            <person name="Moisan M.C."/>
            <person name="Butler G."/>
            <person name="Nguyen T.T.M."/>
            <person name="Dewar K."/>
            <person name="Conant G."/>
            <person name="Drula E."/>
            <person name="Henrissat B."/>
            <person name="Hansel C."/>
            <person name="Singer S."/>
            <person name="Hutchinson M.I."/>
            <person name="de Vries R.P."/>
            <person name="Natvig D.O."/>
            <person name="Powell A.J."/>
            <person name="Tsang A."/>
            <person name="Grigoriev I.V."/>
        </authorList>
    </citation>
    <scope>NUCLEOTIDE SEQUENCE [LARGE SCALE GENOMIC DNA]</scope>
    <source>
        <strain evidence="2 3">ATCC 24622</strain>
    </source>
</reference>
<proteinExistence type="predicted"/>